<comment type="caution">
    <text evidence="3">The sequence shown here is derived from an EMBL/GenBank/DDBJ whole genome shotgun (WGS) entry which is preliminary data.</text>
</comment>
<evidence type="ECO:0000256" key="1">
    <source>
        <dbReference type="SAM" id="Phobius"/>
    </source>
</evidence>
<feature type="transmembrane region" description="Helical" evidence="1">
    <location>
        <begin position="265"/>
        <end position="287"/>
    </location>
</feature>
<dbReference type="AlphaFoldDB" id="A0AAD5Q5Z4"/>
<protein>
    <recommendedName>
        <fullName evidence="5">Transmembrane protein</fullName>
    </recommendedName>
</protein>
<dbReference type="Proteomes" id="UP001209570">
    <property type="component" value="Unassembled WGS sequence"/>
</dbReference>
<proteinExistence type="predicted"/>
<dbReference type="EMBL" id="JAKCXM010000167">
    <property type="protein sequence ID" value="KAJ0399939.1"/>
    <property type="molecule type" value="Genomic_DNA"/>
</dbReference>
<evidence type="ECO:0000256" key="2">
    <source>
        <dbReference type="SAM" id="SignalP"/>
    </source>
</evidence>
<evidence type="ECO:0000313" key="4">
    <source>
        <dbReference type="Proteomes" id="UP001209570"/>
    </source>
</evidence>
<feature type="transmembrane region" description="Helical" evidence="1">
    <location>
        <begin position="436"/>
        <end position="463"/>
    </location>
</feature>
<feature type="chain" id="PRO_5042209171" description="Transmembrane protein" evidence="2">
    <location>
        <begin position="21"/>
        <end position="769"/>
    </location>
</feature>
<accession>A0AAD5Q5Z4</accession>
<name>A0AAD5Q5Z4_PYTIN</name>
<reference evidence="3" key="1">
    <citation type="submission" date="2021-12" db="EMBL/GenBank/DDBJ databases">
        <title>Prjna785345.</title>
        <authorList>
            <person name="Rujirawat T."/>
            <person name="Krajaejun T."/>
        </authorList>
    </citation>
    <scope>NUCLEOTIDE SEQUENCE</scope>
    <source>
        <strain evidence="3">Pi057C3</strain>
    </source>
</reference>
<keyword evidence="1" id="KW-0812">Transmembrane</keyword>
<feature type="transmembrane region" description="Helical" evidence="1">
    <location>
        <begin position="382"/>
        <end position="400"/>
    </location>
</feature>
<keyword evidence="1" id="KW-0472">Membrane</keyword>
<feature type="signal peptide" evidence="2">
    <location>
        <begin position="1"/>
        <end position="20"/>
    </location>
</feature>
<keyword evidence="2" id="KW-0732">Signal</keyword>
<evidence type="ECO:0000313" key="3">
    <source>
        <dbReference type="EMBL" id="KAJ0399939.1"/>
    </source>
</evidence>
<organism evidence="3 4">
    <name type="scientific">Pythium insidiosum</name>
    <name type="common">Pythiosis disease agent</name>
    <dbReference type="NCBI Taxonomy" id="114742"/>
    <lineage>
        <taxon>Eukaryota</taxon>
        <taxon>Sar</taxon>
        <taxon>Stramenopiles</taxon>
        <taxon>Oomycota</taxon>
        <taxon>Peronosporomycetes</taxon>
        <taxon>Pythiales</taxon>
        <taxon>Pythiaceae</taxon>
        <taxon>Pythium</taxon>
    </lineage>
</organism>
<keyword evidence="1" id="KW-1133">Transmembrane helix</keyword>
<gene>
    <name evidence="3" type="ORF">P43SY_009789</name>
</gene>
<evidence type="ECO:0008006" key="5">
    <source>
        <dbReference type="Google" id="ProtNLM"/>
    </source>
</evidence>
<keyword evidence="4" id="KW-1185">Reference proteome</keyword>
<sequence length="769" mass="86964">MVSLRRGFLLSLDLATTVLTLLTGLRENPVLTYITGRYDHVRSRLAQRRINYNIIRDEHLNTSMLPDLQHVAQAYRFYAAPSRHPGNIGTNRSTCPNVNSMNASVLTLNYDDFFGKGARREQIYLHSISAPHCQVINFEPTWYEAECVESRFAGNATACHEFILHNFDTLLETPTIHVGAPVDFGVPGIPFLKCLERPPQRFQYMTDLIVWQSYWAGGSYHFEVQSSRCWALPSVQTADAKWGLFQASAADASADVVFAVEPQSWLAFLIAVAYGVLSITMILRGIFLATSKDNRVKYVPSAVRYKLLGIFPLPFVSLTTRLLPTALSNRLLICRGIHQMASDMWMNHWLYITLSILDSMVSIRTTYIALEMGTWMLSNKRNIENFIFVCSAITKLTWLMCLVHTAFRFVVRLLVRVLATSAWLRDSGFCRFVAWYVDAVALFVNYAVYSLLLCIILVTIYLVRGVPTLMVHQPHYKQAVLGGFPDVANFWHNEIICDLVVLCTVQLLVAHIVGSLVLLTKYRGVTFNRVLRLMQDRFVFVGWDAFVAMEALGIDPDNPELLHDDVVMTNCSFGALLQQLYLSGPSGLVEFVGDAAFSRRWLVHSSDAVDDEDAAVESRYPLEVAQEMGLFRQDRKNTLSHIDVWRPTRVRSIVSIGDPTLGGTRTEAVEQIELARTKRVGGMTKADGHARAGRIVTERRKPFFKRKFHLHAEWRWGRLLLVDYEAAPGQVRKDPDTFVSEFVCTSAIEFLSSDDGKDLLTSTSQLQIC</sequence>
<feature type="transmembrane region" description="Helical" evidence="1">
    <location>
        <begin position="348"/>
        <end position="370"/>
    </location>
</feature>